<dbReference type="Proteomes" id="UP000288805">
    <property type="component" value="Unassembled WGS sequence"/>
</dbReference>
<proteinExistence type="predicted"/>
<comment type="caution">
    <text evidence="1">The sequence shown here is derived from an EMBL/GenBank/DDBJ whole genome shotgun (WGS) entry which is preliminary data.</text>
</comment>
<dbReference type="AlphaFoldDB" id="A0A438HBD1"/>
<sequence>MEEAKTMKTPMISSIKFYKDEKETYLSTFWIDGRLWIGFLGRLKAKSPLLLGHRASAQLSRLSRRHAKSEEGHRDKVSYYEAFLIDSILTGRRITRVFKDVGVDLSKETDFEGVLFEATFSESTCTMGPSTQQSFTKPSSGLAFIEPPHTKIPPPQAPLAPDHAPWMHLSTQISSLGTWRSLLYRGLSILRIAWISIRLASLHSLSISNR</sequence>
<dbReference type="EMBL" id="QGNW01000249">
    <property type="protein sequence ID" value="RVW81756.1"/>
    <property type="molecule type" value="Genomic_DNA"/>
</dbReference>
<organism evidence="1 2">
    <name type="scientific">Vitis vinifera</name>
    <name type="common">Grape</name>
    <dbReference type="NCBI Taxonomy" id="29760"/>
    <lineage>
        <taxon>Eukaryota</taxon>
        <taxon>Viridiplantae</taxon>
        <taxon>Streptophyta</taxon>
        <taxon>Embryophyta</taxon>
        <taxon>Tracheophyta</taxon>
        <taxon>Spermatophyta</taxon>
        <taxon>Magnoliopsida</taxon>
        <taxon>eudicotyledons</taxon>
        <taxon>Gunneridae</taxon>
        <taxon>Pentapetalae</taxon>
        <taxon>rosids</taxon>
        <taxon>Vitales</taxon>
        <taxon>Vitaceae</taxon>
        <taxon>Viteae</taxon>
        <taxon>Vitis</taxon>
    </lineage>
</organism>
<name>A0A438HBD1_VITVI</name>
<protein>
    <submittedName>
        <fullName evidence="1">Uncharacterized protein</fullName>
    </submittedName>
</protein>
<accession>A0A438HBD1</accession>
<evidence type="ECO:0000313" key="1">
    <source>
        <dbReference type="EMBL" id="RVW81756.1"/>
    </source>
</evidence>
<gene>
    <name evidence="1" type="ORF">CK203_049494</name>
</gene>
<reference evidence="1 2" key="1">
    <citation type="journal article" date="2018" name="PLoS Genet.">
        <title>Population sequencing reveals clonal diversity and ancestral inbreeding in the grapevine cultivar Chardonnay.</title>
        <authorList>
            <person name="Roach M.J."/>
            <person name="Johnson D.L."/>
            <person name="Bohlmann J."/>
            <person name="van Vuuren H.J."/>
            <person name="Jones S.J."/>
            <person name="Pretorius I.S."/>
            <person name="Schmidt S.A."/>
            <person name="Borneman A.R."/>
        </authorList>
    </citation>
    <scope>NUCLEOTIDE SEQUENCE [LARGE SCALE GENOMIC DNA]</scope>
    <source>
        <strain evidence="2">cv. Chardonnay</strain>
        <tissue evidence="1">Leaf</tissue>
    </source>
</reference>
<evidence type="ECO:0000313" key="2">
    <source>
        <dbReference type="Proteomes" id="UP000288805"/>
    </source>
</evidence>